<accession>A0ABX0XKY6</accession>
<comment type="caution">
    <text evidence="1">The sequence shown here is derived from an EMBL/GenBank/DDBJ whole genome shotgun (WGS) entry which is preliminary data.</text>
</comment>
<organism evidence="1 2">
    <name type="scientific">Sphingomonas jejuensis</name>
    <dbReference type="NCBI Taxonomy" id="904715"/>
    <lineage>
        <taxon>Bacteria</taxon>
        <taxon>Pseudomonadati</taxon>
        <taxon>Pseudomonadota</taxon>
        <taxon>Alphaproteobacteria</taxon>
        <taxon>Sphingomonadales</taxon>
        <taxon>Sphingomonadaceae</taxon>
        <taxon>Sphingomonas</taxon>
    </lineage>
</organism>
<name>A0ABX0XKY6_9SPHN</name>
<evidence type="ECO:0000313" key="2">
    <source>
        <dbReference type="Proteomes" id="UP000734218"/>
    </source>
</evidence>
<protein>
    <submittedName>
        <fullName evidence="1">Uncharacterized protein</fullName>
    </submittedName>
</protein>
<gene>
    <name evidence="1" type="ORF">GGR88_001374</name>
</gene>
<sequence length="88" mass="9300">MIALYRPANGSEGRAFMAQWCARCALDADAEAGGGCEILSRTMIFQVGDAEYPADWREDGLSGPRCTAFCSIDGTEPLDPAAAIGLLL</sequence>
<dbReference type="Proteomes" id="UP000734218">
    <property type="component" value="Unassembled WGS sequence"/>
</dbReference>
<proteinExistence type="predicted"/>
<dbReference type="RefSeq" id="WP_167953825.1">
    <property type="nucleotide sequence ID" value="NZ_JAATJE010000001.1"/>
</dbReference>
<reference evidence="1 2" key="1">
    <citation type="submission" date="2020-03" db="EMBL/GenBank/DDBJ databases">
        <title>Genomic Encyclopedia of Type Strains, Phase IV (KMG-IV): sequencing the most valuable type-strain genomes for metagenomic binning, comparative biology and taxonomic classification.</title>
        <authorList>
            <person name="Goeker M."/>
        </authorList>
    </citation>
    <scope>NUCLEOTIDE SEQUENCE [LARGE SCALE GENOMIC DNA]</scope>
    <source>
        <strain evidence="1 2">DSM 27651</strain>
    </source>
</reference>
<keyword evidence="2" id="KW-1185">Reference proteome</keyword>
<evidence type="ECO:0000313" key="1">
    <source>
        <dbReference type="EMBL" id="NJC33900.1"/>
    </source>
</evidence>
<dbReference type="EMBL" id="JAATJE010000001">
    <property type="protein sequence ID" value="NJC33900.1"/>
    <property type="molecule type" value="Genomic_DNA"/>
</dbReference>